<reference evidence="1 2" key="1">
    <citation type="journal article" date="2020" name="Genomics">
        <title>Characterization of a novel alphabaculovirus isolated from the Southern armyworm, Spodoptera eridania (Cramer, 1782) (Lepidoptera: Noctuidae) and the evolution of odv-e66, a bacterium-acquired baculoviral chondroitinase gene.</title>
        <authorList>
            <person name="Rodrigues D.T."/>
            <person name="Peterson L."/>
            <person name="de Oliveira L.B."/>
            <person name="Sosa-Gomez D.R."/>
            <person name="Ribeiro B.M."/>
            <person name="Ardisson-Araujo D.M.P."/>
        </authorList>
    </citation>
    <scope>NUCLEOTIDE SEQUENCE [LARGE SCALE GENOMIC DNA]</scope>
    <source>
        <strain evidence="1">CNPSo-165</strain>
    </source>
</reference>
<protein>
    <submittedName>
        <fullName evidence="1">Uncharacterized protein</fullName>
    </submittedName>
</protein>
<dbReference type="GeneID" id="80539109"/>
<keyword evidence="2" id="KW-1185">Reference proteome</keyword>
<sequence length="54" mass="6248">MYTIVKKVVDFVKYSMLLLIVNLINFFNKIPLSSLQRNTCSCRGNHMIKSIAQL</sequence>
<evidence type="ECO:0000313" key="2">
    <source>
        <dbReference type="Proteomes" id="UP000831439"/>
    </source>
</evidence>
<dbReference type="EMBL" id="MT040195">
    <property type="protein sequence ID" value="QNV47887.1"/>
    <property type="molecule type" value="Genomic_DNA"/>
</dbReference>
<name>A0ABX6TSC8_9ABAC</name>
<dbReference type="Proteomes" id="UP000831439">
    <property type="component" value="Segment"/>
</dbReference>
<proteinExistence type="predicted"/>
<organism evidence="1 2">
    <name type="scientific">Spodoptera eridania nucleopolyhedrovirus</name>
    <dbReference type="NCBI Taxonomy" id="2315721"/>
    <lineage>
        <taxon>Viruses</taxon>
        <taxon>Viruses incertae sedis</taxon>
        <taxon>Naldaviricetes</taxon>
        <taxon>Lefavirales</taxon>
        <taxon>Baculoviridae</taxon>
        <taxon>Alphabaculovirus</taxon>
        <taxon>Alphabaculovirus speridaniae</taxon>
    </lineage>
</organism>
<evidence type="ECO:0000313" key="1">
    <source>
        <dbReference type="EMBL" id="QNV47887.1"/>
    </source>
</evidence>
<dbReference type="RefSeq" id="YP_010800505.1">
    <property type="nucleotide sequence ID" value="NC_076869.1"/>
</dbReference>
<accession>A0ABX6TSC8</accession>